<dbReference type="EMBL" id="NILC01000014">
    <property type="protein sequence ID" value="TWL30618.1"/>
    <property type="molecule type" value="Genomic_DNA"/>
</dbReference>
<evidence type="ECO:0000256" key="2">
    <source>
        <dbReference type="ARBA" id="ARBA00023015"/>
    </source>
</evidence>
<evidence type="ECO:0000313" key="8">
    <source>
        <dbReference type="Proteomes" id="UP000435910"/>
    </source>
</evidence>
<dbReference type="RefSeq" id="WP_003178493.1">
    <property type="nucleotide sequence ID" value="NZ_BEXU01000034.1"/>
</dbReference>
<dbReference type="PANTHER" id="PTHR30126">
    <property type="entry name" value="HTH-TYPE TRANSCRIPTIONAL REGULATOR"/>
    <property type="match status" value="1"/>
</dbReference>
<reference evidence="7 8" key="1">
    <citation type="submission" date="2019-06" db="EMBL/GenBank/DDBJ databases">
        <title>Genome sequence analysis of &gt;100 Bacillus licheniformis strains suggests intrinsic resistance to this species.</title>
        <authorList>
            <person name="Wels M."/>
            <person name="Siezen R.J."/>
            <person name="Johansen E."/>
            <person name="Stuer-Lauridsen B."/>
            <person name="Bjerre K."/>
            <person name="Nielsen B.K.K."/>
        </authorList>
    </citation>
    <scope>NUCLEOTIDE SEQUENCE [LARGE SCALE GENOMIC DNA]</scope>
    <source>
        <strain evidence="7 8">BAC-16736</strain>
    </source>
</reference>
<comment type="similarity">
    <text evidence="1">Belongs to the LysR transcriptional regulatory family.</text>
</comment>
<evidence type="ECO:0000313" key="6">
    <source>
        <dbReference type="EMBL" id="QPR73127.1"/>
    </source>
</evidence>
<dbReference type="Gene3D" id="3.40.190.10">
    <property type="entry name" value="Periplasmic binding protein-like II"/>
    <property type="match status" value="2"/>
</dbReference>
<dbReference type="PRINTS" id="PR00039">
    <property type="entry name" value="HTHLYSR"/>
</dbReference>
<keyword evidence="2" id="KW-0805">Transcription regulation</keyword>
<dbReference type="OMA" id="LNMQRHL"/>
<dbReference type="InterPro" id="IPR036390">
    <property type="entry name" value="WH_DNA-bd_sf"/>
</dbReference>
<dbReference type="PANTHER" id="PTHR30126:SF40">
    <property type="entry name" value="HTH-TYPE TRANSCRIPTIONAL REGULATOR GLTR"/>
    <property type="match status" value="1"/>
</dbReference>
<protein>
    <submittedName>
        <fullName evidence="7">HTH-type transcriptional activator CmpR</fullName>
    </submittedName>
    <submittedName>
        <fullName evidence="6">LysR family transcriptional regulator</fullName>
    </submittedName>
</protein>
<reference evidence="6 9" key="2">
    <citation type="submission" date="2020-12" db="EMBL/GenBank/DDBJ databases">
        <title>FDA dAtabase for Regulatory Grade micrObial Sequences (FDA-ARGOS): Supporting development and validation of Infectious Disease Dx tests.</title>
        <authorList>
            <person name="Nelson B."/>
            <person name="Plummer A."/>
            <person name="Tallon L."/>
            <person name="Sadzewicz L."/>
            <person name="Zhao X."/>
            <person name="Boylan J."/>
            <person name="Ott S."/>
            <person name="Bowen H."/>
            <person name="Vavikolanu K."/>
            <person name="Mehta A."/>
            <person name="Aluvathingal J."/>
            <person name="Nadendla S."/>
            <person name="Myers T."/>
            <person name="Yan Y."/>
            <person name="Sichtig H."/>
        </authorList>
    </citation>
    <scope>NUCLEOTIDE SEQUENCE [LARGE SCALE GENOMIC DNA]</scope>
    <source>
        <strain evidence="6 9">FDAARGOS_923</strain>
    </source>
</reference>
<dbReference type="InterPro" id="IPR036388">
    <property type="entry name" value="WH-like_DNA-bd_sf"/>
</dbReference>
<dbReference type="InterPro" id="IPR000847">
    <property type="entry name" value="LysR_HTH_N"/>
</dbReference>
<dbReference type="SUPFAM" id="SSF53850">
    <property type="entry name" value="Periplasmic binding protein-like II"/>
    <property type="match status" value="1"/>
</dbReference>
<proteinExistence type="inferred from homology"/>
<name>A0A1Y0YAF2_BACLI</name>
<dbReference type="Proteomes" id="UP000595038">
    <property type="component" value="Chromosome"/>
</dbReference>
<dbReference type="InterPro" id="IPR005119">
    <property type="entry name" value="LysR_subst-bd"/>
</dbReference>
<evidence type="ECO:0000256" key="3">
    <source>
        <dbReference type="ARBA" id="ARBA00023125"/>
    </source>
</evidence>
<keyword evidence="3" id="KW-0238">DNA-binding</keyword>
<dbReference type="Pfam" id="PF03466">
    <property type="entry name" value="LysR_substrate"/>
    <property type="match status" value="1"/>
</dbReference>
<evidence type="ECO:0000313" key="7">
    <source>
        <dbReference type="EMBL" id="TWL30618.1"/>
    </source>
</evidence>
<dbReference type="Proteomes" id="UP000435910">
    <property type="component" value="Unassembled WGS sequence"/>
</dbReference>
<dbReference type="AlphaFoldDB" id="A0A1Y0YAF2"/>
<keyword evidence="4" id="KW-0804">Transcription</keyword>
<dbReference type="PROSITE" id="PS50931">
    <property type="entry name" value="HTH_LYSR"/>
    <property type="match status" value="1"/>
</dbReference>
<sequence>MNLHALRLFYSVAETGSVTQAAKQLSISQPAVTSQIKKLEREIDCTLFVPKGRGILLTQSGAELAKQAKRLFSLEKEIESYVEQLREGSIGKLRIASTFLPANYLLPRWLSRFKQQFPKTEVEITTTNFQKACEQLINYEADIGLIGGTTEFGPFLKGTLLLEDDMLFVVNQKHKFASKHVALEEIVKEPFVFREEGSFSREKLISLCNLHNAGKPNMGVQINGLNETIRTVMEGYGVTFVSALEVNEYIARGDIAKVHVDKAVIKNPISLCVRTEDHLSPSALNFIQMIDSTDEYPL</sequence>
<evidence type="ECO:0000256" key="4">
    <source>
        <dbReference type="ARBA" id="ARBA00023163"/>
    </source>
</evidence>
<dbReference type="FunFam" id="1.10.10.10:FF:000001">
    <property type="entry name" value="LysR family transcriptional regulator"/>
    <property type="match status" value="1"/>
</dbReference>
<dbReference type="GeneID" id="92858812"/>
<dbReference type="Gene3D" id="1.10.10.10">
    <property type="entry name" value="Winged helix-like DNA-binding domain superfamily/Winged helix DNA-binding domain"/>
    <property type="match status" value="1"/>
</dbReference>
<evidence type="ECO:0000259" key="5">
    <source>
        <dbReference type="PROSITE" id="PS50931"/>
    </source>
</evidence>
<accession>A0A1Y0YAF2</accession>
<dbReference type="EMBL" id="CP065647">
    <property type="protein sequence ID" value="QPR73127.1"/>
    <property type="molecule type" value="Genomic_DNA"/>
</dbReference>
<evidence type="ECO:0000256" key="1">
    <source>
        <dbReference type="ARBA" id="ARBA00009437"/>
    </source>
</evidence>
<feature type="domain" description="HTH lysR-type" evidence="5">
    <location>
        <begin position="1"/>
        <end position="58"/>
    </location>
</feature>
<dbReference type="Pfam" id="PF00126">
    <property type="entry name" value="HTH_1"/>
    <property type="match status" value="1"/>
</dbReference>
<dbReference type="SUPFAM" id="SSF46785">
    <property type="entry name" value="Winged helix' DNA-binding domain"/>
    <property type="match status" value="1"/>
</dbReference>
<gene>
    <name evidence="7" type="ORF">CHCC16736_1652</name>
    <name evidence="6" type="ORF">I6G80_02040</name>
</gene>
<dbReference type="GO" id="GO:0003700">
    <property type="term" value="F:DNA-binding transcription factor activity"/>
    <property type="evidence" value="ECO:0007669"/>
    <property type="project" value="InterPro"/>
</dbReference>
<dbReference type="GO" id="GO:0000976">
    <property type="term" value="F:transcription cis-regulatory region binding"/>
    <property type="evidence" value="ECO:0007669"/>
    <property type="project" value="TreeGrafter"/>
</dbReference>
<organism evidence="7 8">
    <name type="scientific">Bacillus licheniformis</name>
    <dbReference type="NCBI Taxonomy" id="1402"/>
    <lineage>
        <taxon>Bacteria</taxon>
        <taxon>Bacillati</taxon>
        <taxon>Bacillota</taxon>
        <taxon>Bacilli</taxon>
        <taxon>Bacillales</taxon>
        <taxon>Bacillaceae</taxon>
        <taxon>Bacillus</taxon>
    </lineage>
</organism>
<evidence type="ECO:0000313" key="9">
    <source>
        <dbReference type="Proteomes" id="UP000595038"/>
    </source>
</evidence>